<evidence type="ECO:0000313" key="3">
    <source>
        <dbReference type="Proteomes" id="UP001151699"/>
    </source>
</evidence>
<dbReference type="PROSITE" id="PS00061">
    <property type="entry name" value="ADH_SHORT"/>
    <property type="match status" value="1"/>
</dbReference>
<dbReference type="InterPro" id="IPR020904">
    <property type="entry name" value="Sc_DH/Rdtase_CS"/>
</dbReference>
<gene>
    <name evidence="2" type="ORF">Bhyg_17736</name>
</gene>
<dbReference type="PRINTS" id="PR00081">
    <property type="entry name" value="GDHRDH"/>
</dbReference>
<accession>A0A9Q0MNC6</accession>
<proteinExistence type="predicted"/>
<dbReference type="InterPro" id="IPR036291">
    <property type="entry name" value="NAD(P)-bd_dom_sf"/>
</dbReference>
<dbReference type="Proteomes" id="UP001151699">
    <property type="component" value="Unassembled WGS sequence"/>
</dbReference>
<evidence type="ECO:0000313" key="2">
    <source>
        <dbReference type="EMBL" id="KAJ6634059.1"/>
    </source>
</evidence>
<sequence length="144" mass="16057">MSPVDILVNNAGIVPMLSLREGSGQEIDRIIQVNITAQFHVTRTFPPGMIERKRGHVVGIASISALHPVSGAVIYSSTKAAMNNMMIALSEEMRQEGNEFVKCTSILPYLVTTRKDIVETANFRFPFIYFTGIHSQHCCRWDTS</sequence>
<evidence type="ECO:0000256" key="1">
    <source>
        <dbReference type="ARBA" id="ARBA00023002"/>
    </source>
</evidence>
<dbReference type="OrthoDB" id="6251714at2759"/>
<dbReference type="AlphaFoldDB" id="A0A9Q0MNC6"/>
<comment type="caution">
    <text evidence="2">The sequence shown here is derived from an EMBL/GenBank/DDBJ whole genome shotgun (WGS) entry which is preliminary data.</text>
</comment>
<dbReference type="InterPro" id="IPR002347">
    <property type="entry name" value="SDR_fam"/>
</dbReference>
<dbReference type="PANTHER" id="PTHR24322">
    <property type="entry name" value="PKSB"/>
    <property type="match status" value="1"/>
</dbReference>
<keyword evidence="3" id="KW-1185">Reference proteome</keyword>
<organism evidence="2 3">
    <name type="scientific">Pseudolycoriella hygida</name>
    <dbReference type="NCBI Taxonomy" id="35572"/>
    <lineage>
        <taxon>Eukaryota</taxon>
        <taxon>Metazoa</taxon>
        <taxon>Ecdysozoa</taxon>
        <taxon>Arthropoda</taxon>
        <taxon>Hexapoda</taxon>
        <taxon>Insecta</taxon>
        <taxon>Pterygota</taxon>
        <taxon>Neoptera</taxon>
        <taxon>Endopterygota</taxon>
        <taxon>Diptera</taxon>
        <taxon>Nematocera</taxon>
        <taxon>Sciaroidea</taxon>
        <taxon>Sciaridae</taxon>
        <taxon>Pseudolycoriella</taxon>
    </lineage>
</organism>
<dbReference type="Pfam" id="PF00106">
    <property type="entry name" value="adh_short"/>
    <property type="match status" value="1"/>
</dbReference>
<reference evidence="2" key="1">
    <citation type="submission" date="2022-07" db="EMBL/GenBank/DDBJ databases">
        <authorList>
            <person name="Trinca V."/>
            <person name="Uliana J.V.C."/>
            <person name="Torres T.T."/>
            <person name="Ward R.J."/>
            <person name="Monesi N."/>
        </authorList>
    </citation>
    <scope>NUCLEOTIDE SEQUENCE</scope>
    <source>
        <strain evidence="2">HSMRA1968</strain>
        <tissue evidence="2">Whole embryos</tissue>
    </source>
</reference>
<dbReference type="PRINTS" id="PR00080">
    <property type="entry name" value="SDRFAMILY"/>
</dbReference>
<dbReference type="EMBL" id="WJQU01001128">
    <property type="protein sequence ID" value="KAJ6634059.1"/>
    <property type="molecule type" value="Genomic_DNA"/>
</dbReference>
<dbReference type="GO" id="GO:0005811">
    <property type="term" value="C:lipid droplet"/>
    <property type="evidence" value="ECO:0007669"/>
    <property type="project" value="TreeGrafter"/>
</dbReference>
<protein>
    <submittedName>
        <fullName evidence="2">Oxidoreductase</fullName>
    </submittedName>
</protein>
<dbReference type="PANTHER" id="PTHR24322:SF748">
    <property type="entry name" value="FI23927P1-RELATED"/>
    <property type="match status" value="1"/>
</dbReference>
<dbReference type="GO" id="GO:0016616">
    <property type="term" value="F:oxidoreductase activity, acting on the CH-OH group of donors, NAD or NADP as acceptor"/>
    <property type="evidence" value="ECO:0007669"/>
    <property type="project" value="TreeGrafter"/>
</dbReference>
<name>A0A9Q0MNC6_9DIPT</name>
<dbReference type="SUPFAM" id="SSF51735">
    <property type="entry name" value="NAD(P)-binding Rossmann-fold domains"/>
    <property type="match status" value="1"/>
</dbReference>
<dbReference type="Gene3D" id="3.40.50.720">
    <property type="entry name" value="NAD(P)-binding Rossmann-like Domain"/>
    <property type="match status" value="1"/>
</dbReference>
<keyword evidence="1" id="KW-0560">Oxidoreductase</keyword>